<dbReference type="GO" id="GO:0006355">
    <property type="term" value="P:regulation of DNA-templated transcription"/>
    <property type="evidence" value="ECO:0007669"/>
    <property type="project" value="InterPro"/>
</dbReference>
<dbReference type="AlphaFoldDB" id="A0A9Q0KYB3"/>
<evidence type="ECO:0000313" key="4">
    <source>
        <dbReference type="EMBL" id="KAJ4978926.1"/>
    </source>
</evidence>
<organism evidence="4 5">
    <name type="scientific">Protea cynaroides</name>
    <dbReference type="NCBI Taxonomy" id="273540"/>
    <lineage>
        <taxon>Eukaryota</taxon>
        <taxon>Viridiplantae</taxon>
        <taxon>Streptophyta</taxon>
        <taxon>Embryophyta</taxon>
        <taxon>Tracheophyta</taxon>
        <taxon>Spermatophyta</taxon>
        <taxon>Magnoliopsida</taxon>
        <taxon>Proteales</taxon>
        <taxon>Proteaceae</taxon>
        <taxon>Protea</taxon>
    </lineage>
</organism>
<reference evidence="4" key="1">
    <citation type="journal article" date="2023" name="Plant J.">
        <title>The genome of the king protea, Protea cynaroides.</title>
        <authorList>
            <person name="Chang J."/>
            <person name="Duong T.A."/>
            <person name="Schoeman C."/>
            <person name="Ma X."/>
            <person name="Roodt D."/>
            <person name="Barker N."/>
            <person name="Li Z."/>
            <person name="Van de Peer Y."/>
            <person name="Mizrachi E."/>
        </authorList>
    </citation>
    <scope>NUCLEOTIDE SEQUENCE</scope>
    <source>
        <tissue evidence="4">Young leaves</tissue>
    </source>
</reference>
<evidence type="ECO:0000313" key="5">
    <source>
        <dbReference type="Proteomes" id="UP001141806"/>
    </source>
</evidence>
<gene>
    <name evidence="4" type="ORF">NE237_009706</name>
</gene>
<evidence type="ECO:0000256" key="1">
    <source>
        <dbReference type="ARBA" id="ARBA00010820"/>
    </source>
</evidence>
<evidence type="ECO:0000256" key="2">
    <source>
        <dbReference type="SAM" id="MobiDB-lite"/>
    </source>
</evidence>
<dbReference type="PANTHER" id="PTHR31662">
    <property type="entry name" value="BNAANNG10740D PROTEIN-RELATED"/>
    <property type="match status" value="1"/>
</dbReference>
<feature type="region of interest" description="Disordered" evidence="2">
    <location>
        <begin position="1"/>
        <end position="44"/>
    </location>
</feature>
<dbReference type="GO" id="GO:0005634">
    <property type="term" value="C:nucleus"/>
    <property type="evidence" value="ECO:0007669"/>
    <property type="project" value="TreeGrafter"/>
</dbReference>
<sequence>MSTPSEVPSSSKKQKSSAGRDSEGKRRKIASELPEDPPTAEAPKSQKLFKRLFSEEDEIKLLDAFLDISKIANISTSPPNTAALIFNKVGDSFRGQFSNRQLTDKLRKLRGKYARQINNEKTLKTSHDWKVFRLSQKIWGEDFAQPNDSGDSPAEYIQNEKKKVKTRSQAAPVENGEAQTAAHASQAENGGEAVTVPVAKLALENFSFLMQEVCCLPWDGVLREGLGSLEESVLRRLNEEWRLQQIAEAKVMAKRAYLVHEHAKLILDSVDTSRPD</sequence>
<proteinExistence type="inferred from homology"/>
<accession>A0A9Q0KYB3</accession>
<evidence type="ECO:0000259" key="3">
    <source>
        <dbReference type="Pfam" id="PF04504"/>
    </source>
</evidence>
<dbReference type="PANTHER" id="PTHR31662:SF1">
    <property type="entry name" value="OS01G0249900 PROTEIN"/>
    <property type="match status" value="1"/>
</dbReference>
<name>A0A9Q0KYB3_9MAGN</name>
<dbReference type="InterPro" id="IPR007592">
    <property type="entry name" value="GEBP"/>
</dbReference>
<comment type="caution">
    <text evidence="4">The sequence shown here is derived from an EMBL/GenBank/DDBJ whole genome shotgun (WGS) entry which is preliminary data.</text>
</comment>
<dbReference type="Pfam" id="PF04504">
    <property type="entry name" value="GeBP-like_DBD"/>
    <property type="match status" value="1"/>
</dbReference>
<keyword evidence="5" id="KW-1185">Reference proteome</keyword>
<dbReference type="InterPro" id="IPR053932">
    <property type="entry name" value="GeBP-like_DBD"/>
</dbReference>
<dbReference type="EMBL" id="JAMYWD010000002">
    <property type="protein sequence ID" value="KAJ4978926.1"/>
    <property type="molecule type" value="Genomic_DNA"/>
</dbReference>
<dbReference type="OrthoDB" id="661680at2759"/>
<comment type="similarity">
    <text evidence="1">Belongs to the GeBP family.</text>
</comment>
<feature type="domain" description="Glabrous enhancer-binding protein-like DBD" evidence="3">
    <location>
        <begin position="49"/>
        <end position="140"/>
    </location>
</feature>
<dbReference type="Proteomes" id="UP001141806">
    <property type="component" value="Unassembled WGS sequence"/>
</dbReference>
<protein>
    <recommendedName>
        <fullName evidence="3">Glabrous enhancer-binding protein-like DBD domain-containing protein</fullName>
    </recommendedName>
</protein>
<feature type="compositionally biased region" description="Polar residues" evidence="2">
    <location>
        <begin position="1"/>
        <end position="17"/>
    </location>
</feature>